<accession>A0A814MVZ3</accession>
<dbReference type="Proteomes" id="UP000663868">
    <property type="component" value="Unassembled WGS sequence"/>
</dbReference>
<dbReference type="AlphaFoldDB" id="A0A814MVZ3"/>
<comment type="caution">
    <text evidence="1">The sequence shown here is derived from an EMBL/GenBank/DDBJ whole genome shotgun (WGS) entry which is preliminary data.</text>
</comment>
<evidence type="ECO:0000313" key="2">
    <source>
        <dbReference type="EMBL" id="CAF4015577.1"/>
    </source>
</evidence>
<dbReference type="Proteomes" id="UP000663860">
    <property type="component" value="Unassembled WGS sequence"/>
</dbReference>
<protein>
    <submittedName>
        <fullName evidence="1">Uncharacterized protein</fullName>
    </submittedName>
</protein>
<evidence type="ECO:0000313" key="1">
    <source>
        <dbReference type="EMBL" id="CAF1081968.1"/>
    </source>
</evidence>
<proteinExistence type="predicted"/>
<name>A0A814MVZ3_9BILA</name>
<organism evidence="1 3">
    <name type="scientific">Adineta steineri</name>
    <dbReference type="NCBI Taxonomy" id="433720"/>
    <lineage>
        <taxon>Eukaryota</taxon>
        <taxon>Metazoa</taxon>
        <taxon>Spiralia</taxon>
        <taxon>Gnathifera</taxon>
        <taxon>Rotifera</taxon>
        <taxon>Eurotatoria</taxon>
        <taxon>Bdelloidea</taxon>
        <taxon>Adinetida</taxon>
        <taxon>Adinetidae</taxon>
        <taxon>Adineta</taxon>
    </lineage>
</organism>
<evidence type="ECO:0000313" key="3">
    <source>
        <dbReference type="Proteomes" id="UP000663860"/>
    </source>
</evidence>
<gene>
    <name evidence="1" type="ORF">IZO911_LOCUS22013</name>
    <name evidence="2" type="ORF">KXQ929_LOCUS29348</name>
</gene>
<dbReference type="EMBL" id="CAJOBB010003027">
    <property type="protein sequence ID" value="CAF4015577.1"/>
    <property type="molecule type" value="Genomic_DNA"/>
</dbReference>
<sequence>MDIYWICIIVILKTAAKESVSELSNTVGIFHVDINTENNDRIKYQDGEVIIAQNQKKHTHFYFTPFPYLLSEETQCYEDTLNDRIELGLQVELYTPQLIEVVKDYLYRSKSSLCGNTTSSFVCDVSLLPINSIRMVQKDLHSNKIRSKYTLDESWQSTTLLLQSMEFVIYTSNMTVCEQLRKTLTEKCRLSNFEIHYSLNNQKILQRQLEVNAEHVTSTNMYNQIRTQFPEEETILLTEDDFKDLISESMDHITMALRLQEGFDSLQDLVTIEKHLERQLSTQQVSDN</sequence>
<reference evidence="1" key="1">
    <citation type="submission" date="2021-02" db="EMBL/GenBank/DDBJ databases">
        <authorList>
            <person name="Nowell W R."/>
        </authorList>
    </citation>
    <scope>NUCLEOTIDE SEQUENCE</scope>
</reference>
<dbReference type="EMBL" id="CAJNOE010000241">
    <property type="protein sequence ID" value="CAF1081968.1"/>
    <property type="molecule type" value="Genomic_DNA"/>
</dbReference>